<dbReference type="EMBL" id="MLJW01003305">
    <property type="protein sequence ID" value="OIQ72357.1"/>
    <property type="molecule type" value="Genomic_DNA"/>
</dbReference>
<dbReference type="AlphaFoldDB" id="A0A1J5Q8R9"/>
<comment type="caution">
    <text evidence="2">The sequence shown here is derived from an EMBL/GenBank/DDBJ whole genome shotgun (WGS) entry which is preliminary data.</text>
</comment>
<keyword evidence="1" id="KW-1133">Transmembrane helix</keyword>
<name>A0A1J5Q8R9_9ZZZZ</name>
<reference evidence="2" key="1">
    <citation type="submission" date="2016-10" db="EMBL/GenBank/DDBJ databases">
        <title>Sequence of Gallionella enrichment culture.</title>
        <authorList>
            <person name="Poehlein A."/>
            <person name="Muehling M."/>
            <person name="Daniel R."/>
        </authorList>
    </citation>
    <scope>NUCLEOTIDE SEQUENCE</scope>
</reference>
<evidence type="ECO:0000313" key="2">
    <source>
        <dbReference type="EMBL" id="OIQ72357.1"/>
    </source>
</evidence>
<proteinExistence type="predicted"/>
<accession>A0A1J5Q8R9</accession>
<keyword evidence="1" id="KW-0812">Transmembrane</keyword>
<keyword evidence="1" id="KW-0472">Membrane</keyword>
<gene>
    <name evidence="2" type="ORF">GALL_460170</name>
</gene>
<evidence type="ECO:0000256" key="1">
    <source>
        <dbReference type="SAM" id="Phobius"/>
    </source>
</evidence>
<organism evidence="2">
    <name type="scientific">mine drainage metagenome</name>
    <dbReference type="NCBI Taxonomy" id="410659"/>
    <lineage>
        <taxon>unclassified sequences</taxon>
        <taxon>metagenomes</taxon>
        <taxon>ecological metagenomes</taxon>
    </lineage>
</organism>
<sequence length="80" mass="8345">MLAIAQFIALAIIASKIANNATDPTVKAVIPVAARALFSYYQSIGIALVLVGAVAIFIASRLKGPTNPNELALETTYAPM</sequence>
<feature type="transmembrane region" description="Helical" evidence="1">
    <location>
        <begin position="36"/>
        <end position="59"/>
    </location>
</feature>
<protein>
    <submittedName>
        <fullName evidence="2">Uncharacterized protein</fullName>
    </submittedName>
</protein>